<keyword evidence="11" id="KW-1185">Reference proteome</keyword>
<evidence type="ECO:0000256" key="4">
    <source>
        <dbReference type="ARBA" id="ARBA00022692"/>
    </source>
</evidence>
<proteinExistence type="inferred from homology"/>
<protein>
    <submittedName>
        <fullName evidence="10">TonB-dependent receptor</fullName>
    </submittedName>
</protein>
<dbReference type="NCBIfam" id="TIGR04057">
    <property type="entry name" value="SusC_RagA_signa"/>
    <property type="match status" value="1"/>
</dbReference>
<evidence type="ECO:0000256" key="7">
    <source>
        <dbReference type="PROSITE-ProRule" id="PRU01360"/>
    </source>
</evidence>
<dbReference type="SUPFAM" id="SSF56935">
    <property type="entry name" value="Porins"/>
    <property type="match status" value="1"/>
</dbReference>
<dbReference type="InterPro" id="IPR036942">
    <property type="entry name" value="Beta-barrel_TonB_sf"/>
</dbReference>
<evidence type="ECO:0000259" key="9">
    <source>
        <dbReference type="Pfam" id="PF07715"/>
    </source>
</evidence>
<evidence type="ECO:0000313" key="11">
    <source>
        <dbReference type="Proteomes" id="UP000324383"/>
    </source>
</evidence>
<dbReference type="SUPFAM" id="SSF49464">
    <property type="entry name" value="Carboxypeptidase regulatory domain-like"/>
    <property type="match status" value="1"/>
</dbReference>
<dbReference type="InterPro" id="IPR012910">
    <property type="entry name" value="Plug_dom"/>
</dbReference>
<dbReference type="InterPro" id="IPR023996">
    <property type="entry name" value="TonB-dep_OMP_SusC/RagA"/>
</dbReference>
<dbReference type="Gene3D" id="2.40.170.20">
    <property type="entry name" value="TonB-dependent receptor, beta-barrel domain"/>
    <property type="match status" value="1"/>
</dbReference>
<name>A0A5D3EEP9_9BACE</name>
<dbReference type="AlphaFoldDB" id="A0A5D3EEP9"/>
<accession>A0A5D3EEP9</accession>
<dbReference type="InterPro" id="IPR039426">
    <property type="entry name" value="TonB-dep_rcpt-like"/>
</dbReference>
<dbReference type="Pfam" id="PF13715">
    <property type="entry name" value="CarbopepD_reg_2"/>
    <property type="match status" value="1"/>
</dbReference>
<evidence type="ECO:0000313" key="10">
    <source>
        <dbReference type="EMBL" id="TYK34604.1"/>
    </source>
</evidence>
<sequence>MKRVTSLLLFFASLLLSVAATAQDFSVKGKVTDATGQPVIGANIKVKEAQTGVITDMDGNFIISVPSKHKELIVSFIGYKSQTVKVAPGMGMVQIQLKEDAQSLDEIVIIGYGTQKKSSLTSSVETIKKEDLLQMPTANLDEALNGQVAGLQVMSSTGDPSSAKEASMRIRAVSGAQNAPLLVIDGVPRFSENTSGGEARLSDLNPDDIESISILKDAAAAAVYGVRAANGVILVKTKRGSGDSKIRVNYRGQFNIQKGTQFPKFLNSYEFAKLYNRAVEGVPNTEPFTDEELEMIRTQSHPNEFADSNMLDYLKKQGHSTTHAISLSGGNNFLKYYISGAYTNTVGLYSGVGRDRYNYSMKLDATLLKGLVLSVDMTGSRSSNKNTSYTTMESAYGFSPVQPLILTNGELASIDSSNPLISVRGLGGYAKSQTKMNTITANLQYELPWVKGLSVYLKGTVDDNSMIQKNFYKPVALYKWDKKTEEISVDDKTIYPKAKISLQQKDQFVDNVLIEAGINYNRTFSGKHEVSGTLIANYQDYSNRNMNGTNPDMPGIYPEVLGTTPNGQLTGNEYKTQRASLIGRATYGYRNRYFVETSFRVDGSARFHPDHRWGFFPTISASWVLSNEAFFKNWRQNVLSNLKLRASTGILGRDGDISDYAYLMNYMYSPREGYDIGGTLRPGIIMATGSYPNKELSWEKSRDYNMAVDLGFWDNRFGFTFEYYLRYRTNMLTSAPSYLYPPSTGVGGNVPYMNFGKVKAWGWDMTLSHRNTIDKVKYDAALTLSLGRDKYLDYGDESAQLENLRRVGHSTGDTWMYEAIGLFQTEEEIANYKLKQDGNDNKSIRPGDIKYKDRNDDGKLDDNDKVAFKTASFPDISGSLRLGVRYKGFFVNTLFQGVGGYKKYISESYTLENSSLQRFQDYHLTETWTEENRNAAYPRIKLANSKDNNRLKSSFWIKNCNFIRLKSLNIGYSFPAAVLSKLKVTSLSVALQGGNLFTWSNLKHMDPESMRGYPIQRTYGISANIGF</sequence>
<dbReference type="InterPro" id="IPR008969">
    <property type="entry name" value="CarboxyPept-like_regulatory"/>
</dbReference>
<keyword evidence="2 7" id="KW-0813">Transport</keyword>
<keyword evidence="6 7" id="KW-0998">Cell outer membrane</keyword>
<dbReference type="NCBIfam" id="TIGR04056">
    <property type="entry name" value="OMP_RagA_SusC"/>
    <property type="match status" value="1"/>
</dbReference>
<dbReference type="InterPro" id="IPR037066">
    <property type="entry name" value="Plug_dom_sf"/>
</dbReference>
<dbReference type="FunFam" id="2.170.130.10:FF:000003">
    <property type="entry name" value="SusC/RagA family TonB-linked outer membrane protein"/>
    <property type="match status" value="1"/>
</dbReference>
<evidence type="ECO:0000256" key="1">
    <source>
        <dbReference type="ARBA" id="ARBA00004571"/>
    </source>
</evidence>
<dbReference type="Pfam" id="PF07715">
    <property type="entry name" value="Plug"/>
    <property type="match status" value="1"/>
</dbReference>
<dbReference type="Gene3D" id="2.170.130.10">
    <property type="entry name" value="TonB-dependent receptor, plug domain"/>
    <property type="match status" value="1"/>
</dbReference>
<keyword evidence="5 7" id="KW-0472">Membrane</keyword>
<dbReference type="GO" id="GO:0009279">
    <property type="term" value="C:cell outer membrane"/>
    <property type="evidence" value="ECO:0007669"/>
    <property type="project" value="UniProtKB-SubCell"/>
</dbReference>
<evidence type="ECO:0000256" key="3">
    <source>
        <dbReference type="ARBA" id="ARBA00022452"/>
    </source>
</evidence>
<keyword evidence="8" id="KW-0732">Signal</keyword>
<comment type="subcellular location">
    <subcellularLocation>
        <location evidence="1 7">Cell outer membrane</location>
        <topology evidence="1 7">Multi-pass membrane protein</topology>
    </subcellularLocation>
</comment>
<dbReference type="Gene3D" id="2.60.40.1120">
    <property type="entry name" value="Carboxypeptidase-like, regulatory domain"/>
    <property type="match status" value="1"/>
</dbReference>
<evidence type="ECO:0000256" key="8">
    <source>
        <dbReference type="SAM" id="SignalP"/>
    </source>
</evidence>
<evidence type="ECO:0000256" key="6">
    <source>
        <dbReference type="ARBA" id="ARBA00023237"/>
    </source>
</evidence>
<feature type="chain" id="PRO_5030116274" evidence="8">
    <location>
        <begin position="23"/>
        <end position="1027"/>
    </location>
</feature>
<feature type="domain" description="TonB-dependent receptor plug" evidence="9">
    <location>
        <begin position="117"/>
        <end position="232"/>
    </location>
</feature>
<keyword evidence="3 7" id="KW-1134">Transmembrane beta strand</keyword>
<dbReference type="FunFam" id="2.60.40.1120:FF:000003">
    <property type="entry name" value="Outer membrane protein Omp121"/>
    <property type="match status" value="1"/>
</dbReference>
<keyword evidence="10" id="KW-0675">Receptor</keyword>
<organism evidence="10 11">
    <name type="scientific">Bacteroides pyogenes</name>
    <dbReference type="NCBI Taxonomy" id="310300"/>
    <lineage>
        <taxon>Bacteria</taxon>
        <taxon>Pseudomonadati</taxon>
        <taxon>Bacteroidota</taxon>
        <taxon>Bacteroidia</taxon>
        <taxon>Bacteroidales</taxon>
        <taxon>Bacteroidaceae</taxon>
        <taxon>Bacteroides</taxon>
    </lineage>
</organism>
<dbReference type="InterPro" id="IPR023997">
    <property type="entry name" value="TonB-dep_OMP_SusC/RagA_CS"/>
</dbReference>
<gene>
    <name evidence="10" type="ORF">FNJ60_03690</name>
</gene>
<keyword evidence="4 7" id="KW-0812">Transmembrane</keyword>
<dbReference type="RefSeq" id="WP_148727892.1">
    <property type="nucleotide sequence ID" value="NZ_CP197398.1"/>
</dbReference>
<dbReference type="Proteomes" id="UP000324383">
    <property type="component" value="Unassembled WGS sequence"/>
</dbReference>
<reference evidence="10 11" key="1">
    <citation type="submission" date="2019-07" db="EMBL/GenBank/DDBJ databases">
        <title>Draft Genome Sequences of Bacteroides pyogenes Strains Isolated from the Uterus Holstein Dairy Cows with Metritis.</title>
        <authorList>
            <person name="Cunha F."/>
            <person name="Galvao K.N."/>
            <person name="Jeon S.J."/>
            <person name="Jeong K.C."/>
        </authorList>
    </citation>
    <scope>NUCLEOTIDE SEQUENCE [LARGE SCALE GENOMIC DNA]</scope>
    <source>
        <strain evidence="10 11">KG-31</strain>
    </source>
</reference>
<dbReference type="PROSITE" id="PS52016">
    <property type="entry name" value="TONB_DEPENDENT_REC_3"/>
    <property type="match status" value="1"/>
</dbReference>
<comment type="similarity">
    <text evidence="7">Belongs to the TonB-dependent receptor family.</text>
</comment>
<evidence type="ECO:0000256" key="2">
    <source>
        <dbReference type="ARBA" id="ARBA00022448"/>
    </source>
</evidence>
<evidence type="ECO:0000256" key="5">
    <source>
        <dbReference type="ARBA" id="ARBA00023136"/>
    </source>
</evidence>
<dbReference type="EMBL" id="VKLW01000006">
    <property type="protein sequence ID" value="TYK34604.1"/>
    <property type="molecule type" value="Genomic_DNA"/>
</dbReference>
<comment type="caution">
    <text evidence="10">The sequence shown here is derived from an EMBL/GenBank/DDBJ whole genome shotgun (WGS) entry which is preliminary data.</text>
</comment>
<feature type="signal peptide" evidence="8">
    <location>
        <begin position="1"/>
        <end position="22"/>
    </location>
</feature>